<comment type="catalytic activity">
    <reaction evidence="9 11">
        <text>tRNA(Tyr) + L-tyrosine + ATP = L-tyrosyl-tRNA(Tyr) + AMP + diphosphate + H(+)</text>
        <dbReference type="Rhea" id="RHEA:10220"/>
        <dbReference type="Rhea" id="RHEA-COMP:9706"/>
        <dbReference type="Rhea" id="RHEA-COMP:9707"/>
        <dbReference type="ChEBI" id="CHEBI:15378"/>
        <dbReference type="ChEBI" id="CHEBI:30616"/>
        <dbReference type="ChEBI" id="CHEBI:33019"/>
        <dbReference type="ChEBI" id="CHEBI:58315"/>
        <dbReference type="ChEBI" id="CHEBI:78442"/>
        <dbReference type="ChEBI" id="CHEBI:78536"/>
        <dbReference type="ChEBI" id="CHEBI:456215"/>
        <dbReference type="EC" id="6.1.1.1"/>
    </reaction>
</comment>
<reference evidence="14 15" key="1">
    <citation type="journal article" date="2010" name="Stand. Genomic Sci.">
        <title>Complete genome sequence of Haliangium ochraceum type strain (SMP-2).</title>
        <authorList>
            <consortium name="US DOE Joint Genome Institute (JGI-PGF)"/>
            <person name="Ivanova N."/>
            <person name="Daum C."/>
            <person name="Lang E."/>
            <person name="Abt B."/>
            <person name="Kopitz M."/>
            <person name="Saunders E."/>
            <person name="Lapidus A."/>
            <person name="Lucas S."/>
            <person name="Glavina Del Rio T."/>
            <person name="Nolan M."/>
            <person name="Tice H."/>
            <person name="Copeland A."/>
            <person name="Cheng J.F."/>
            <person name="Chen F."/>
            <person name="Bruce D."/>
            <person name="Goodwin L."/>
            <person name="Pitluck S."/>
            <person name="Mavromatis K."/>
            <person name="Pati A."/>
            <person name="Mikhailova N."/>
            <person name="Chen A."/>
            <person name="Palaniappan K."/>
            <person name="Land M."/>
            <person name="Hauser L."/>
            <person name="Chang Y.J."/>
            <person name="Jeffries C.D."/>
            <person name="Detter J.C."/>
            <person name="Brettin T."/>
            <person name="Rohde M."/>
            <person name="Goker M."/>
            <person name="Bristow J."/>
            <person name="Markowitz V."/>
            <person name="Eisen J.A."/>
            <person name="Hugenholtz P."/>
            <person name="Kyrpides N.C."/>
            <person name="Klenk H.P."/>
        </authorList>
    </citation>
    <scope>NUCLEOTIDE SEQUENCE [LARGE SCALE GENOMIC DNA]</scope>
    <source>
        <strain evidence="15">DSM 14365 / CIP 107738 / JCM 11303 / AJ 13395 / SMP-2</strain>
    </source>
</reference>
<name>D0LGK8_HALO1</name>
<dbReference type="STRING" id="502025.Hoch_0113"/>
<feature type="binding site" evidence="11">
    <location>
        <position position="180"/>
    </location>
    <ligand>
        <name>L-tyrosine</name>
        <dbReference type="ChEBI" id="CHEBI:58315"/>
    </ligand>
</feature>
<keyword evidence="3 11" id="KW-0436">Ligase</keyword>
<dbReference type="InterPro" id="IPR002305">
    <property type="entry name" value="aa-tRNA-synth_Ic"/>
</dbReference>
<organism evidence="14 15">
    <name type="scientific">Haliangium ochraceum (strain DSM 14365 / JCM 11303 / SMP-2)</name>
    <dbReference type="NCBI Taxonomy" id="502025"/>
    <lineage>
        <taxon>Bacteria</taxon>
        <taxon>Pseudomonadati</taxon>
        <taxon>Myxococcota</taxon>
        <taxon>Polyangia</taxon>
        <taxon>Haliangiales</taxon>
        <taxon>Kofleriaceae</taxon>
        <taxon>Haliangium</taxon>
    </lineage>
</organism>
<dbReference type="InterPro" id="IPR054608">
    <property type="entry name" value="SYY-like_C"/>
</dbReference>
<dbReference type="Gene3D" id="1.10.240.10">
    <property type="entry name" value="Tyrosyl-Transfer RNA Synthetase"/>
    <property type="match status" value="1"/>
</dbReference>
<evidence type="ECO:0000259" key="13">
    <source>
        <dbReference type="Pfam" id="PF22421"/>
    </source>
</evidence>
<dbReference type="InterPro" id="IPR014729">
    <property type="entry name" value="Rossmann-like_a/b/a_fold"/>
</dbReference>
<dbReference type="PRINTS" id="PR01040">
    <property type="entry name" value="TRNASYNTHTYR"/>
</dbReference>
<comment type="similarity">
    <text evidence="10 11">Belongs to the class-I aminoacyl-tRNA synthetase family. TyrS type 1 subfamily.</text>
</comment>
<comment type="function">
    <text evidence="11">Catalyzes the attachment of tyrosine to tRNA(Tyr) in a two-step reaction: tyrosine is first activated by ATP to form Tyr-AMP and then transferred to the acceptor end of tRNA(Tyr).</text>
</comment>
<keyword evidence="15" id="KW-1185">Reference proteome</keyword>
<dbReference type="GO" id="GO:0003723">
    <property type="term" value="F:RNA binding"/>
    <property type="evidence" value="ECO:0007669"/>
    <property type="project" value="UniProtKB-KW"/>
</dbReference>
<evidence type="ECO:0000256" key="11">
    <source>
        <dbReference type="HAMAP-Rule" id="MF_02006"/>
    </source>
</evidence>
<gene>
    <name evidence="11" type="primary">tyrS</name>
    <name evidence="14" type="ordered locus">Hoch_0113</name>
</gene>
<evidence type="ECO:0000256" key="6">
    <source>
        <dbReference type="ARBA" id="ARBA00022884"/>
    </source>
</evidence>
<dbReference type="HOGENOM" id="CLU_024003_0_3_7"/>
<dbReference type="GO" id="GO:0005829">
    <property type="term" value="C:cytosol"/>
    <property type="evidence" value="ECO:0007669"/>
    <property type="project" value="TreeGrafter"/>
</dbReference>
<feature type="short sequence motif" description="'KMSKS' region" evidence="11">
    <location>
        <begin position="236"/>
        <end position="240"/>
    </location>
</feature>
<dbReference type="CDD" id="cd00165">
    <property type="entry name" value="S4"/>
    <property type="match status" value="1"/>
</dbReference>
<keyword evidence="5 11" id="KW-0067">ATP-binding</keyword>
<dbReference type="InterPro" id="IPR024088">
    <property type="entry name" value="Tyr-tRNA-ligase_bac-type"/>
</dbReference>
<dbReference type="AlphaFoldDB" id="D0LGK8"/>
<dbReference type="GO" id="GO:0004831">
    <property type="term" value="F:tyrosine-tRNA ligase activity"/>
    <property type="evidence" value="ECO:0007669"/>
    <property type="project" value="UniProtKB-UniRule"/>
</dbReference>
<dbReference type="GO" id="GO:0006437">
    <property type="term" value="P:tyrosyl-tRNA aminoacylation"/>
    <property type="evidence" value="ECO:0007669"/>
    <property type="project" value="UniProtKB-UniRule"/>
</dbReference>
<keyword evidence="7 11" id="KW-0648">Protein biosynthesis</keyword>
<dbReference type="InterPro" id="IPR002307">
    <property type="entry name" value="Tyr-tRNA-ligase"/>
</dbReference>
<evidence type="ECO:0000256" key="2">
    <source>
        <dbReference type="ARBA" id="ARBA00022490"/>
    </source>
</evidence>
<dbReference type="Pfam" id="PF22421">
    <property type="entry name" value="SYY_C-terminal"/>
    <property type="match status" value="1"/>
</dbReference>
<dbReference type="CDD" id="cd00805">
    <property type="entry name" value="TyrRS_core"/>
    <property type="match status" value="1"/>
</dbReference>
<feature type="binding site" evidence="11">
    <location>
        <position position="38"/>
    </location>
    <ligand>
        <name>L-tyrosine</name>
        <dbReference type="ChEBI" id="CHEBI:58315"/>
    </ligand>
</feature>
<dbReference type="GO" id="GO:0042803">
    <property type="term" value="F:protein homodimerization activity"/>
    <property type="evidence" value="ECO:0007669"/>
    <property type="project" value="UniProtKB-ARBA"/>
</dbReference>
<dbReference type="EMBL" id="CP001804">
    <property type="protein sequence ID" value="ACY12754.1"/>
    <property type="molecule type" value="Genomic_DNA"/>
</dbReference>
<dbReference type="KEGG" id="hoh:Hoch_0113"/>
<evidence type="ECO:0000256" key="10">
    <source>
        <dbReference type="ARBA" id="ARBA00060965"/>
    </source>
</evidence>
<dbReference type="FunFam" id="1.10.240.10:FF:000001">
    <property type="entry name" value="Tyrosine--tRNA ligase"/>
    <property type="match status" value="1"/>
</dbReference>
<keyword evidence="2 11" id="KW-0963">Cytoplasm</keyword>
<dbReference type="PROSITE" id="PS50889">
    <property type="entry name" value="S4"/>
    <property type="match status" value="1"/>
</dbReference>
<feature type="binding site" evidence="11">
    <location>
        <position position="176"/>
    </location>
    <ligand>
        <name>L-tyrosine</name>
        <dbReference type="ChEBI" id="CHEBI:58315"/>
    </ligand>
</feature>
<evidence type="ECO:0000313" key="15">
    <source>
        <dbReference type="Proteomes" id="UP000001880"/>
    </source>
</evidence>
<dbReference type="GO" id="GO:0005524">
    <property type="term" value="F:ATP binding"/>
    <property type="evidence" value="ECO:0007669"/>
    <property type="project" value="UniProtKB-UniRule"/>
</dbReference>
<feature type="short sequence motif" description="'HIGH' region" evidence="11">
    <location>
        <begin position="43"/>
        <end position="52"/>
    </location>
</feature>
<comment type="subunit">
    <text evidence="11">Homodimer.</text>
</comment>
<dbReference type="HAMAP" id="MF_02006">
    <property type="entry name" value="Tyr_tRNA_synth_type1"/>
    <property type="match status" value="1"/>
</dbReference>
<evidence type="ECO:0000256" key="3">
    <source>
        <dbReference type="ARBA" id="ARBA00022598"/>
    </source>
</evidence>
<feature type="binding site" evidence="11">
    <location>
        <position position="239"/>
    </location>
    <ligand>
        <name>ATP</name>
        <dbReference type="ChEBI" id="CHEBI:30616"/>
    </ligand>
</feature>
<dbReference type="InterPro" id="IPR036986">
    <property type="entry name" value="S4_RNA-bd_sf"/>
</dbReference>
<dbReference type="Gene3D" id="3.40.50.620">
    <property type="entry name" value="HUPs"/>
    <property type="match status" value="1"/>
</dbReference>
<dbReference type="SUPFAM" id="SSF55174">
    <property type="entry name" value="Alpha-L RNA-binding motif"/>
    <property type="match status" value="1"/>
</dbReference>
<dbReference type="RefSeq" id="WP_012825381.1">
    <property type="nucleotide sequence ID" value="NC_013440.1"/>
</dbReference>
<proteinExistence type="inferred from homology"/>
<protein>
    <recommendedName>
        <fullName evidence="11">Tyrosine--tRNA ligase</fullName>
        <ecNumber evidence="11">6.1.1.1</ecNumber>
    </recommendedName>
    <alternativeName>
        <fullName evidence="11">Tyrosyl-tRNA synthetase</fullName>
        <shortName evidence="11">TyrRS</shortName>
    </alternativeName>
</protein>
<keyword evidence="6 12" id="KW-0694">RNA-binding</keyword>
<evidence type="ECO:0000256" key="5">
    <source>
        <dbReference type="ARBA" id="ARBA00022840"/>
    </source>
</evidence>
<accession>D0LGK8</accession>
<dbReference type="Gene3D" id="3.10.290.10">
    <property type="entry name" value="RNA-binding S4 domain"/>
    <property type="match status" value="1"/>
</dbReference>
<evidence type="ECO:0000256" key="8">
    <source>
        <dbReference type="ARBA" id="ARBA00023146"/>
    </source>
</evidence>
<sequence length="432" mass="47640">MSSKMTIIDELETRHLLQDVSHREELGELLQGEAISVYAGYDPTATSLHVGNLIPTIILARLQRIGCRPIALVGGATGMIGDPTGKSDERNLLDEDTLQANVAAIRAQLGRFFDFDDSATGAKLVNNLDWFRDIGFIPFLRDIGKLLTVNYMTAKDSVRSRLEDRATGISYTEFSYMLLQAYDFVHLAKEHGCRLQVGGSDQWGNITAGIELQRKLGRESVYGLTGPLLLDSSGEKMGKTASGMRIWLDPERTSPYAFYQYWLNTPDDDVARLLRVFSWRSLDEIDELVRAHGEAPQKRLGQSALAEDLTDWVHGEEAKRNALAASQVMFGGSLENLNDAALQPLTADLPTTSLPRQQLESGIPLLELLAQTKLAASKGAARRLVQGGGVYVNNIRVADVNKTLLPEDLGTETIMILRAGKKNYHLVQFPNA</sequence>
<evidence type="ECO:0000256" key="1">
    <source>
        <dbReference type="ARBA" id="ARBA00004496"/>
    </source>
</evidence>
<dbReference type="eggNOG" id="COG0162">
    <property type="taxonomic scope" value="Bacteria"/>
</dbReference>
<evidence type="ECO:0000256" key="12">
    <source>
        <dbReference type="PROSITE-ProRule" id="PRU00182"/>
    </source>
</evidence>
<evidence type="ECO:0000256" key="7">
    <source>
        <dbReference type="ARBA" id="ARBA00022917"/>
    </source>
</evidence>
<dbReference type="PANTHER" id="PTHR11766">
    <property type="entry name" value="TYROSYL-TRNA SYNTHETASE"/>
    <property type="match status" value="1"/>
</dbReference>
<feature type="domain" description="Tyrosine--tRNA ligase SYY-like C-terminal" evidence="13">
    <location>
        <begin position="348"/>
        <end position="427"/>
    </location>
</feature>
<dbReference type="NCBIfam" id="TIGR00234">
    <property type="entry name" value="tyrS"/>
    <property type="match status" value="1"/>
</dbReference>
<keyword evidence="4 11" id="KW-0547">Nucleotide-binding</keyword>
<evidence type="ECO:0000313" key="14">
    <source>
        <dbReference type="EMBL" id="ACY12754.1"/>
    </source>
</evidence>
<dbReference type="Proteomes" id="UP000001880">
    <property type="component" value="Chromosome"/>
</dbReference>
<dbReference type="EC" id="6.1.1.1" evidence="11"/>
<keyword evidence="8 11" id="KW-0030">Aminoacyl-tRNA synthetase</keyword>
<dbReference type="PANTHER" id="PTHR11766:SF0">
    <property type="entry name" value="TYROSINE--TRNA LIGASE, MITOCHONDRIAL"/>
    <property type="match status" value="1"/>
</dbReference>
<comment type="subcellular location">
    <subcellularLocation>
        <location evidence="1 11">Cytoplasm</location>
    </subcellularLocation>
</comment>
<dbReference type="Pfam" id="PF00579">
    <property type="entry name" value="tRNA-synt_1b"/>
    <property type="match status" value="1"/>
</dbReference>
<dbReference type="SUPFAM" id="SSF52374">
    <property type="entry name" value="Nucleotidylyl transferase"/>
    <property type="match status" value="1"/>
</dbReference>
<evidence type="ECO:0000256" key="9">
    <source>
        <dbReference type="ARBA" id="ARBA00048248"/>
    </source>
</evidence>
<evidence type="ECO:0000256" key="4">
    <source>
        <dbReference type="ARBA" id="ARBA00022741"/>
    </source>
</evidence>
<dbReference type="FunFam" id="3.40.50.620:FF:000008">
    <property type="entry name" value="Tyrosine--tRNA ligase"/>
    <property type="match status" value="1"/>
</dbReference>
<dbReference type="InterPro" id="IPR024107">
    <property type="entry name" value="Tyr-tRNA-ligase_bac_1"/>
</dbReference>